<name>A0A4U6TJK6_SETVI</name>
<protein>
    <recommendedName>
        <fullName evidence="4">Secreted protein</fullName>
    </recommendedName>
</protein>
<keyword evidence="1" id="KW-0732">Signal</keyword>
<evidence type="ECO:0000313" key="3">
    <source>
        <dbReference type="Proteomes" id="UP000298652"/>
    </source>
</evidence>
<dbReference type="Proteomes" id="UP000298652">
    <property type="component" value="Chromosome 8"/>
</dbReference>
<dbReference type="Gramene" id="TKW02661">
    <property type="protein sequence ID" value="TKW02661"/>
    <property type="gene ID" value="SEVIR_8G254750v2"/>
</dbReference>
<accession>A0A4U6TJK6</accession>
<evidence type="ECO:0000256" key="1">
    <source>
        <dbReference type="SAM" id="SignalP"/>
    </source>
</evidence>
<feature type="signal peptide" evidence="1">
    <location>
        <begin position="1"/>
        <end position="17"/>
    </location>
</feature>
<feature type="chain" id="PRO_5020833022" description="Secreted protein" evidence="1">
    <location>
        <begin position="18"/>
        <end position="86"/>
    </location>
</feature>
<evidence type="ECO:0008006" key="4">
    <source>
        <dbReference type="Google" id="ProtNLM"/>
    </source>
</evidence>
<reference evidence="2" key="1">
    <citation type="submission" date="2019-03" db="EMBL/GenBank/DDBJ databases">
        <title>WGS assembly of Setaria viridis.</title>
        <authorList>
            <person name="Huang P."/>
            <person name="Jenkins J."/>
            <person name="Grimwood J."/>
            <person name="Barry K."/>
            <person name="Healey A."/>
            <person name="Mamidi S."/>
            <person name="Sreedasyam A."/>
            <person name="Shu S."/>
            <person name="Feldman M."/>
            <person name="Wu J."/>
            <person name="Yu Y."/>
            <person name="Chen C."/>
            <person name="Johnson J."/>
            <person name="Rokhsar D."/>
            <person name="Baxter I."/>
            <person name="Schmutz J."/>
            <person name="Brutnell T."/>
            <person name="Kellogg E."/>
        </authorList>
    </citation>
    <scope>NUCLEOTIDE SEQUENCE [LARGE SCALE GENOMIC DNA]</scope>
</reference>
<sequence>MGACFLGSSSLFWLVSAQNAGLRRRGCFTSSCLAGLREKPAKKLCQRRSKYLTSMQWNNIGATAGCFFARLVVNPGPPAALCQLVV</sequence>
<keyword evidence="3" id="KW-1185">Reference proteome</keyword>
<gene>
    <name evidence="2" type="ORF">SEVIR_8G254750v2</name>
</gene>
<dbReference type="EMBL" id="CM016559">
    <property type="protein sequence ID" value="TKW02661.1"/>
    <property type="molecule type" value="Genomic_DNA"/>
</dbReference>
<organism evidence="2 3">
    <name type="scientific">Setaria viridis</name>
    <name type="common">Green bristlegrass</name>
    <name type="synonym">Setaria italica subsp. viridis</name>
    <dbReference type="NCBI Taxonomy" id="4556"/>
    <lineage>
        <taxon>Eukaryota</taxon>
        <taxon>Viridiplantae</taxon>
        <taxon>Streptophyta</taxon>
        <taxon>Embryophyta</taxon>
        <taxon>Tracheophyta</taxon>
        <taxon>Spermatophyta</taxon>
        <taxon>Magnoliopsida</taxon>
        <taxon>Liliopsida</taxon>
        <taxon>Poales</taxon>
        <taxon>Poaceae</taxon>
        <taxon>PACMAD clade</taxon>
        <taxon>Panicoideae</taxon>
        <taxon>Panicodae</taxon>
        <taxon>Paniceae</taxon>
        <taxon>Cenchrinae</taxon>
        <taxon>Setaria</taxon>
    </lineage>
</organism>
<dbReference type="AlphaFoldDB" id="A0A4U6TJK6"/>
<evidence type="ECO:0000313" key="2">
    <source>
        <dbReference type="EMBL" id="TKW02661.1"/>
    </source>
</evidence>
<proteinExistence type="predicted"/>